<reference evidence="1 2" key="1">
    <citation type="submission" date="2024-02" db="EMBL/GenBank/DDBJ databases">
        <title>Discinaceae phylogenomics.</title>
        <authorList>
            <person name="Dirks A.C."/>
            <person name="James T.Y."/>
        </authorList>
    </citation>
    <scope>NUCLEOTIDE SEQUENCE [LARGE SCALE GENOMIC DNA]</scope>
    <source>
        <strain evidence="1 2">ACD0624</strain>
    </source>
</reference>
<proteinExistence type="predicted"/>
<evidence type="ECO:0000313" key="2">
    <source>
        <dbReference type="Proteomes" id="UP001447188"/>
    </source>
</evidence>
<dbReference type="EMBL" id="JBBBZM010000011">
    <property type="protein sequence ID" value="KAL0639430.1"/>
    <property type="molecule type" value="Genomic_DNA"/>
</dbReference>
<gene>
    <name evidence="1" type="ORF">Q9L58_001458</name>
</gene>
<protein>
    <recommendedName>
        <fullName evidence="3">F-box domain-containing protein</fullName>
    </recommendedName>
</protein>
<sequence>MGTRGLRVYRAHGIYYVIYVNCDAYPHGVGKTIVEGIPTDPEALKVWIDEQIKFFEREQEMLRRRQSYESQNDGQWGVYAKKPCTEEPQGDLHIEWVYIVDLDNSCFTMRSGSGWSRQFKLGNLPYHLFEGGHSDEEILVMPVSLQQMYTATAPTVGYDVVQLDRFAKVAPRQTTIEVSQEESHFTTSLKLDSWKPLSQLLLEKFLERYITTIKELAKPKNQAILESTGLDGYTDTTYRFKQIAYGILSLCDSPGRIRFRKGTCTYHAPQKNGEPRNPDWEAPISPNIWFGEVLVILEPRITVQEFLYAAIGKAIDMIGRPRVKACGTSRTAVIFSIQSLVIVTIKDGNGGEPDITYSQSLPVITPSDCNWYRCFGGLRSEPTPGLAALLDVFAYQRESYSLPAGLPFELCAEIYKLSNLATRKSLTESCRAFRAIETANPHIGEWELFHTWNHGNVWFVAARGQGLARSVLDLKECDFGMTGFRVGVFRGGHVIDLDLPWLEIVKKQQEGFEGCHCCSGLPVRRKMPVMLCREIDMGPVEEERDESLSTD</sequence>
<organism evidence="1 2">
    <name type="scientific">Discina gigas</name>
    <dbReference type="NCBI Taxonomy" id="1032678"/>
    <lineage>
        <taxon>Eukaryota</taxon>
        <taxon>Fungi</taxon>
        <taxon>Dikarya</taxon>
        <taxon>Ascomycota</taxon>
        <taxon>Pezizomycotina</taxon>
        <taxon>Pezizomycetes</taxon>
        <taxon>Pezizales</taxon>
        <taxon>Discinaceae</taxon>
        <taxon>Discina</taxon>
    </lineage>
</organism>
<evidence type="ECO:0000313" key="1">
    <source>
        <dbReference type="EMBL" id="KAL0639430.1"/>
    </source>
</evidence>
<accession>A0ABR3GUG3</accession>
<comment type="caution">
    <text evidence="1">The sequence shown here is derived from an EMBL/GenBank/DDBJ whole genome shotgun (WGS) entry which is preliminary data.</text>
</comment>
<evidence type="ECO:0008006" key="3">
    <source>
        <dbReference type="Google" id="ProtNLM"/>
    </source>
</evidence>
<dbReference type="Proteomes" id="UP001447188">
    <property type="component" value="Unassembled WGS sequence"/>
</dbReference>
<name>A0ABR3GUG3_9PEZI</name>
<keyword evidence="2" id="KW-1185">Reference proteome</keyword>